<evidence type="ECO:0000256" key="7">
    <source>
        <dbReference type="SAM" id="Phobius"/>
    </source>
</evidence>
<name>A0A5B9QCX6_9BACT</name>
<feature type="domain" description="Type II secretion system protein GspF" evidence="8">
    <location>
        <begin position="225"/>
        <end position="332"/>
    </location>
</feature>
<protein>
    <submittedName>
        <fullName evidence="9">Type II secretion system protein F</fullName>
    </submittedName>
</protein>
<dbReference type="EMBL" id="CP042913">
    <property type="protein sequence ID" value="QEG35342.1"/>
    <property type="molecule type" value="Genomic_DNA"/>
</dbReference>
<dbReference type="InterPro" id="IPR003004">
    <property type="entry name" value="GspF/PilC"/>
</dbReference>
<feature type="transmembrane region" description="Helical" evidence="7">
    <location>
        <begin position="162"/>
        <end position="184"/>
    </location>
</feature>
<dbReference type="GO" id="GO:0005886">
    <property type="term" value="C:plasma membrane"/>
    <property type="evidence" value="ECO:0007669"/>
    <property type="project" value="UniProtKB-SubCell"/>
</dbReference>
<dbReference type="InterPro" id="IPR042094">
    <property type="entry name" value="T2SS_GspF_sf"/>
</dbReference>
<keyword evidence="10" id="KW-1185">Reference proteome</keyword>
<keyword evidence="4 7" id="KW-0812">Transmembrane</keyword>
<keyword evidence="6 7" id="KW-0472">Membrane</keyword>
<evidence type="ECO:0000256" key="4">
    <source>
        <dbReference type="ARBA" id="ARBA00022692"/>
    </source>
</evidence>
<evidence type="ECO:0000313" key="10">
    <source>
        <dbReference type="Proteomes" id="UP000323917"/>
    </source>
</evidence>
<reference evidence="9 10" key="1">
    <citation type="submission" date="2019-08" db="EMBL/GenBank/DDBJ databases">
        <title>Deep-cultivation of Planctomycetes and their phenomic and genomic characterization uncovers novel biology.</title>
        <authorList>
            <person name="Wiegand S."/>
            <person name="Jogler M."/>
            <person name="Boedeker C."/>
            <person name="Pinto D."/>
            <person name="Vollmers J."/>
            <person name="Rivas-Marin E."/>
            <person name="Kohn T."/>
            <person name="Peeters S.H."/>
            <person name="Heuer A."/>
            <person name="Rast P."/>
            <person name="Oberbeckmann S."/>
            <person name="Bunk B."/>
            <person name="Jeske O."/>
            <person name="Meyerdierks A."/>
            <person name="Storesund J.E."/>
            <person name="Kallscheuer N."/>
            <person name="Luecker S."/>
            <person name="Lage O.M."/>
            <person name="Pohl T."/>
            <person name="Merkel B.J."/>
            <person name="Hornburger P."/>
            <person name="Mueller R.-W."/>
            <person name="Bruemmer F."/>
            <person name="Labrenz M."/>
            <person name="Spormann A.M."/>
            <person name="Op den Camp H."/>
            <person name="Overmann J."/>
            <person name="Amann R."/>
            <person name="Jetten M.S.M."/>
            <person name="Mascher T."/>
            <person name="Medema M.H."/>
            <person name="Devos D.P."/>
            <person name="Kaster A.-K."/>
            <person name="Ovreas L."/>
            <person name="Rohde M."/>
            <person name="Galperin M.Y."/>
            <person name="Jogler C."/>
        </authorList>
    </citation>
    <scope>NUCLEOTIDE SEQUENCE [LARGE SCALE GENOMIC DNA]</scope>
    <source>
        <strain evidence="9 10">Pr1d</strain>
    </source>
</reference>
<dbReference type="Gene3D" id="1.20.81.30">
    <property type="entry name" value="Type II secretion system (T2SS), domain F"/>
    <property type="match status" value="2"/>
</dbReference>
<dbReference type="AlphaFoldDB" id="A0A5B9QCX6"/>
<feature type="transmembrane region" description="Helical" evidence="7">
    <location>
        <begin position="314"/>
        <end position="339"/>
    </location>
</feature>
<evidence type="ECO:0000259" key="8">
    <source>
        <dbReference type="Pfam" id="PF00482"/>
    </source>
</evidence>
<evidence type="ECO:0000256" key="3">
    <source>
        <dbReference type="ARBA" id="ARBA00022475"/>
    </source>
</evidence>
<sequence length="349" mass="38833">MFFSKRISLKPLVQLCHRLATATNAGIQDRKIWTDEARRGSAAQRQIAETIRNELALGNSVTEAIQKTGDFFPPMFRKMIEVGEVSGRLGELYKRLGQHYERVLTARRAFWQRLVWPFFQLGIALLTIGILIYVMGILPGNSTSGGSRIDILGFGLIGTPGLIKYLIILLFIAIVILLIVQSVLRGASWARKLQRLALQVPVLGDAFKTLALAKFTWALQLVLDTPMDLRKALPLALRATGNDYYSEHSQEIVHRIEQGQSITHSLASTGVFPSELLDNIAVGEESGRLVETMQRQAAEYEERSGSAIALLAQFAGYVIWALVAVFIIVMIFRLFSFYVGVINDASQPI</sequence>
<comment type="subcellular location">
    <subcellularLocation>
        <location evidence="1">Cell membrane</location>
        <topology evidence="1">Multi-pass membrane protein</topology>
    </subcellularLocation>
</comment>
<dbReference type="KEGG" id="bgok:Pr1d_26400"/>
<dbReference type="Proteomes" id="UP000323917">
    <property type="component" value="Chromosome"/>
</dbReference>
<dbReference type="InterPro" id="IPR018076">
    <property type="entry name" value="T2SS_GspF_dom"/>
</dbReference>
<evidence type="ECO:0000313" key="9">
    <source>
        <dbReference type="EMBL" id="QEG35342.1"/>
    </source>
</evidence>
<gene>
    <name evidence="9" type="primary">epsF_4</name>
    <name evidence="9" type="ORF">Pr1d_26400</name>
</gene>
<keyword evidence="3" id="KW-1003">Cell membrane</keyword>
<dbReference type="RefSeq" id="WP_148073866.1">
    <property type="nucleotide sequence ID" value="NZ_CP042913.1"/>
</dbReference>
<accession>A0A5B9QCX6</accession>
<dbReference type="PANTHER" id="PTHR30012:SF0">
    <property type="entry name" value="TYPE II SECRETION SYSTEM PROTEIN F-RELATED"/>
    <property type="match status" value="1"/>
</dbReference>
<feature type="transmembrane region" description="Helical" evidence="7">
    <location>
        <begin position="114"/>
        <end position="138"/>
    </location>
</feature>
<evidence type="ECO:0000256" key="6">
    <source>
        <dbReference type="ARBA" id="ARBA00023136"/>
    </source>
</evidence>
<evidence type="ECO:0000256" key="5">
    <source>
        <dbReference type="ARBA" id="ARBA00022989"/>
    </source>
</evidence>
<proteinExistence type="inferred from homology"/>
<organism evidence="9 10">
    <name type="scientific">Bythopirellula goksoeyrii</name>
    <dbReference type="NCBI Taxonomy" id="1400387"/>
    <lineage>
        <taxon>Bacteria</taxon>
        <taxon>Pseudomonadati</taxon>
        <taxon>Planctomycetota</taxon>
        <taxon>Planctomycetia</taxon>
        <taxon>Pirellulales</taxon>
        <taxon>Lacipirellulaceae</taxon>
        <taxon>Bythopirellula</taxon>
    </lineage>
</organism>
<dbReference type="Pfam" id="PF00482">
    <property type="entry name" value="T2SSF"/>
    <property type="match status" value="2"/>
</dbReference>
<feature type="domain" description="Type II secretion system protein GspF" evidence="8">
    <location>
        <begin position="18"/>
        <end position="135"/>
    </location>
</feature>
<dbReference type="OrthoDB" id="211600at2"/>
<dbReference type="PANTHER" id="PTHR30012">
    <property type="entry name" value="GENERAL SECRETION PATHWAY PROTEIN"/>
    <property type="match status" value="1"/>
</dbReference>
<evidence type="ECO:0000256" key="1">
    <source>
        <dbReference type="ARBA" id="ARBA00004651"/>
    </source>
</evidence>
<evidence type="ECO:0000256" key="2">
    <source>
        <dbReference type="ARBA" id="ARBA00005745"/>
    </source>
</evidence>
<comment type="similarity">
    <text evidence="2">Belongs to the GSP F family.</text>
</comment>
<keyword evidence="5 7" id="KW-1133">Transmembrane helix</keyword>